<dbReference type="AlphaFoldDB" id="A0A1M5X6Z1"/>
<dbReference type="OrthoDB" id="9780660at2"/>
<dbReference type="SUPFAM" id="SSF82549">
    <property type="entry name" value="DAK1/DegV-like"/>
    <property type="match status" value="1"/>
</dbReference>
<dbReference type="PANTHER" id="PTHR33434:SF3">
    <property type="entry name" value="DEGV DOMAIN-CONTAINING PROTEIN YITS"/>
    <property type="match status" value="1"/>
</dbReference>
<proteinExistence type="predicted"/>
<comment type="function">
    <text evidence="1">May bind long-chain fatty acids, such as palmitate, and may play a role in lipid transport or fatty acid metabolism.</text>
</comment>
<accession>A0A1M5X6Z1</accession>
<sequence>MAVKILSDSACDLPDEILEEYNIDILPILVSKDDEEYLDKVTIDPKKMYDDMRNGVVYKTSQIPPYMFEEKFEEIAKSGESTIYICFSSGLSGTYNTSLIVRDSIKERYSNLDLDIVDSRSASVGFGLLVYKAAKMAKEGKSKEEILKMLDFYVAHIEHIFTVDNLEYLFRGGRVSRAQAFVGGLLNIKPILDIPEDGTLRPAEKVRGRNKVLNRMLEIMEERGGNADLKNQTIGINHGDDLEGALKLKEMIEEKYGCTDFVINIIGCAIGAHSGPGTLSVFFLNEKPSQEF</sequence>
<dbReference type="NCBIfam" id="TIGR00762">
    <property type="entry name" value="DegV"/>
    <property type="match status" value="1"/>
</dbReference>
<dbReference type="STRING" id="1123281.SAMN02745180_01532"/>
<name>A0A1M5X6Z1_9FIRM</name>
<dbReference type="RefSeq" id="WP_072744200.1">
    <property type="nucleotide sequence ID" value="NZ_FQXR01000006.1"/>
</dbReference>
<dbReference type="Proteomes" id="UP000184389">
    <property type="component" value="Unassembled WGS sequence"/>
</dbReference>
<keyword evidence="4" id="KW-1185">Reference proteome</keyword>
<dbReference type="EMBL" id="FQXR01000006">
    <property type="protein sequence ID" value="SHH95610.1"/>
    <property type="molecule type" value="Genomic_DNA"/>
</dbReference>
<dbReference type="PROSITE" id="PS51482">
    <property type="entry name" value="DEGV"/>
    <property type="match status" value="1"/>
</dbReference>
<dbReference type="InterPro" id="IPR003797">
    <property type="entry name" value="DegV"/>
</dbReference>
<keyword evidence="2" id="KW-0446">Lipid-binding</keyword>
<dbReference type="InterPro" id="IPR050270">
    <property type="entry name" value="DegV_domain_contain"/>
</dbReference>
<gene>
    <name evidence="3" type="ORF">SAMN02745180_01532</name>
</gene>
<evidence type="ECO:0000256" key="1">
    <source>
        <dbReference type="ARBA" id="ARBA00003238"/>
    </source>
</evidence>
<organism evidence="3 4">
    <name type="scientific">Sporanaerobacter acetigenes DSM 13106</name>
    <dbReference type="NCBI Taxonomy" id="1123281"/>
    <lineage>
        <taxon>Bacteria</taxon>
        <taxon>Bacillati</taxon>
        <taxon>Bacillota</taxon>
        <taxon>Tissierellia</taxon>
        <taxon>Tissierellales</taxon>
        <taxon>Sporanaerobacteraceae</taxon>
        <taxon>Sporanaerobacter</taxon>
    </lineage>
</organism>
<dbReference type="GO" id="GO:0008289">
    <property type="term" value="F:lipid binding"/>
    <property type="evidence" value="ECO:0007669"/>
    <property type="project" value="UniProtKB-KW"/>
</dbReference>
<evidence type="ECO:0000313" key="3">
    <source>
        <dbReference type="EMBL" id="SHH95610.1"/>
    </source>
</evidence>
<dbReference type="PANTHER" id="PTHR33434">
    <property type="entry name" value="DEGV DOMAIN-CONTAINING PROTEIN DR_1986-RELATED"/>
    <property type="match status" value="1"/>
</dbReference>
<dbReference type="Pfam" id="PF02645">
    <property type="entry name" value="DegV"/>
    <property type="match status" value="1"/>
</dbReference>
<reference evidence="3 4" key="1">
    <citation type="submission" date="2016-11" db="EMBL/GenBank/DDBJ databases">
        <authorList>
            <person name="Jaros S."/>
            <person name="Januszkiewicz K."/>
            <person name="Wedrychowicz H."/>
        </authorList>
    </citation>
    <scope>NUCLEOTIDE SEQUENCE [LARGE SCALE GENOMIC DNA]</scope>
    <source>
        <strain evidence="3 4">DSM 13106</strain>
    </source>
</reference>
<evidence type="ECO:0000313" key="4">
    <source>
        <dbReference type="Proteomes" id="UP000184389"/>
    </source>
</evidence>
<dbReference type="InterPro" id="IPR043168">
    <property type="entry name" value="DegV_C"/>
</dbReference>
<protein>
    <submittedName>
        <fullName evidence="3">EDD domain protein, DegV family</fullName>
    </submittedName>
</protein>
<evidence type="ECO:0000256" key="2">
    <source>
        <dbReference type="ARBA" id="ARBA00023121"/>
    </source>
</evidence>
<dbReference type="Gene3D" id="3.40.50.10170">
    <property type="match status" value="1"/>
</dbReference>
<dbReference type="Gene3D" id="3.30.1180.10">
    <property type="match status" value="1"/>
</dbReference>